<dbReference type="Pfam" id="PF01171">
    <property type="entry name" value="ATP_bind_3"/>
    <property type="match status" value="1"/>
</dbReference>
<comment type="similarity">
    <text evidence="10">Belongs to the tRNA(Ile)-lysidine synthase family.</text>
</comment>
<dbReference type="HAMAP" id="MF_00972">
    <property type="entry name" value="tRNA_aden_deaminase"/>
    <property type="match status" value="1"/>
</dbReference>
<proteinExistence type="inferred from homology"/>
<keyword evidence="5 10" id="KW-0547">Nucleotide-binding</keyword>
<dbReference type="GO" id="GO:0005737">
    <property type="term" value="C:cytoplasm"/>
    <property type="evidence" value="ECO:0007669"/>
    <property type="project" value="UniProtKB-SubCell"/>
</dbReference>
<dbReference type="HAMAP" id="MF_01161">
    <property type="entry name" value="tRNA_Ile_lys_synt"/>
    <property type="match status" value="1"/>
</dbReference>
<comment type="function">
    <text evidence="10">Ligates lysine onto the cytidine present at position 34 of the AUA codon-specific tRNA(Ile) that contains the anticodon CAU, in an ATP-dependent manner. Cytidine is converted to lysidine, thus changing the amino acid specificity of the tRNA from methionine to isoleucine.</text>
</comment>
<feature type="active site" description="Proton donor" evidence="9">
    <location>
        <position position="435"/>
    </location>
</feature>
<feature type="binding site" evidence="9">
    <location>
        <position position="433"/>
    </location>
    <ligand>
        <name>Zn(2+)</name>
        <dbReference type="ChEBI" id="CHEBI:29105"/>
        <note>catalytic</note>
    </ligand>
</feature>
<dbReference type="SUPFAM" id="SSF53927">
    <property type="entry name" value="Cytidine deaminase-like"/>
    <property type="match status" value="1"/>
</dbReference>
<dbReference type="GO" id="GO:0008270">
    <property type="term" value="F:zinc ion binding"/>
    <property type="evidence" value="ECO:0007669"/>
    <property type="project" value="UniProtKB-UniRule"/>
</dbReference>
<dbReference type="InterPro" id="IPR028883">
    <property type="entry name" value="tRNA_aden_deaminase"/>
</dbReference>
<dbReference type="HOGENOM" id="CLU_018869_0_1_0"/>
<organism evidence="12 13">
    <name type="scientific">Deinococcus peraridilitoris (strain DSM 19664 / LMG 22246 / CIP 109416 / KR-200)</name>
    <dbReference type="NCBI Taxonomy" id="937777"/>
    <lineage>
        <taxon>Bacteria</taxon>
        <taxon>Thermotogati</taxon>
        <taxon>Deinococcota</taxon>
        <taxon>Deinococci</taxon>
        <taxon>Deinococcales</taxon>
        <taxon>Deinococcaceae</taxon>
        <taxon>Deinococcus</taxon>
    </lineage>
</organism>
<dbReference type="Gene3D" id="3.40.140.10">
    <property type="entry name" value="Cytidine Deaminase, domain 2"/>
    <property type="match status" value="1"/>
</dbReference>
<dbReference type="SUPFAM" id="SSF82829">
    <property type="entry name" value="MesJ substrate recognition domain-like"/>
    <property type="match status" value="1"/>
</dbReference>
<dbReference type="InterPro" id="IPR011063">
    <property type="entry name" value="TilS/TtcA_N"/>
</dbReference>
<dbReference type="Proteomes" id="UP000010467">
    <property type="component" value="Chromosome"/>
</dbReference>
<comment type="subcellular location">
    <subcellularLocation>
        <location evidence="1 10">Cytoplasm</location>
    </subcellularLocation>
</comment>
<keyword evidence="9" id="KW-0479">Metal-binding</keyword>
<dbReference type="eggNOG" id="COG0037">
    <property type="taxonomic scope" value="Bacteria"/>
</dbReference>
<keyword evidence="4 10" id="KW-0819">tRNA processing</keyword>
<dbReference type="EMBL" id="CP003382">
    <property type="protein sequence ID" value="AFZ69011.1"/>
    <property type="molecule type" value="Genomic_DNA"/>
</dbReference>
<sequence length="534" mass="58573">MTPLLLPLRRFAGKEVLLALSGGADSVGLLRALQEVGATVTVAHFDHRLRPDSGDDAAWVEALCKEFRLALALGGADVAGVARARGWTVEQAARTLRYTFLAQTARQRTLNTILTAHTRGDQAETVLHQLLRGEHALTGIAPVSGHLVRPWLNVERSDIEAYLCQLGQGWREDASNLDRAFTRNWLRHDVLPNLRSRFPSLHAVLARLAAWQAEDEALLGALASSVPPHASLERESPAVLRRLVAQQLRGARLDFHADHVERLSGALREGNTRHVTLPGGRDVTVTGGALHLTSVEWPIPDFAFPASWERRHRRPGDRIRLGGGTRKLSDLLSDRKVPRAERDRIWLLCEGERVQWIGLRPPVWASDSDAEFRPAGLGGGEAPWWTEMGEALGLAAQAAVAGEVPVGALVVYHGQVIASARNTSRQDGDMTRHAELLALQRASQILRTPYLNDCTLVVTLEPCLMCYGAAVESRIGEIVFGADNPKLGALGGLSDVSRAPWSHRPRITRGVRAREASALLHSFFLDRRQNPQES</sequence>
<evidence type="ECO:0000313" key="12">
    <source>
        <dbReference type="EMBL" id="AFZ69011.1"/>
    </source>
</evidence>
<evidence type="ECO:0000256" key="1">
    <source>
        <dbReference type="ARBA" id="ARBA00004496"/>
    </source>
</evidence>
<dbReference type="CDD" id="cd01285">
    <property type="entry name" value="nucleoside_deaminase"/>
    <property type="match status" value="1"/>
</dbReference>
<dbReference type="GO" id="GO:0052717">
    <property type="term" value="F:tRNA-specific adenosine-34 deaminase activity"/>
    <property type="evidence" value="ECO:0007669"/>
    <property type="project" value="UniProtKB-UniRule"/>
</dbReference>
<dbReference type="SUPFAM" id="SSF56037">
    <property type="entry name" value="PheT/TilS domain"/>
    <property type="match status" value="1"/>
</dbReference>
<keyword evidence="2 10" id="KW-0963">Cytoplasm</keyword>
<dbReference type="InterPro" id="IPR058535">
    <property type="entry name" value="MafB19-deam"/>
</dbReference>
<dbReference type="RefSeq" id="WP_015237307.1">
    <property type="nucleotide sequence ID" value="NC_019793.1"/>
</dbReference>
<evidence type="ECO:0000256" key="10">
    <source>
        <dbReference type="HAMAP-Rule" id="MF_01161"/>
    </source>
</evidence>
<dbReference type="PROSITE" id="PS51747">
    <property type="entry name" value="CYT_DCMP_DEAMINASES_2"/>
    <property type="match status" value="1"/>
</dbReference>
<dbReference type="SUPFAM" id="SSF52402">
    <property type="entry name" value="Adenine nucleotide alpha hydrolases-like"/>
    <property type="match status" value="1"/>
</dbReference>
<reference evidence="13" key="1">
    <citation type="submission" date="2012-03" db="EMBL/GenBank/DDBJ databases">
        <title>Complete sequence of chromosome of Deinococcus peraridilitoris DSM 19664.</title>
        <authorList>
            <person name="Lucas S."/>
            <person name="Copeland A."/>
            <person name="Lapidus A."/>
            <person name="Glavina del Rio T."/>
            <person name="Dalin E."/>
            <person name="Tice H."/>
            <person name="Bruce D."/>
            <person name="Goodwin L."/>
            <person name="Pitluck S."/>
            <person name="Peters L."/>
            <person name="Mikhailova N."/>
            <person name="Lu M."/>
            <person name="Kyrpides N."/>
            <person name="Mavromatis K."/>
            <person name="Ivanova N."/>
            <person name="Brettin T."/>
            <person name="Detter J.C."/>
            <person name="Han C."/>
            <person name="Larimer F."/>
            <person name="Land M."/>
            <person name="Hauser L."/>
            <person name="Markowitz V."/>
            <person name="Cheng J.-F."/>
            <person name="Hugenholtz P."/>
            <person name="Woyke T."/>
            <person name="Wu D."/>
            <person name="Pukall R."/>
            <person name="Steenblock K."/>
            <person name="Brambilla E."/>
            <person name="Klenk H.-P."/>
            <person name="Eisen J.A."/>
        </authorList>
    </citation>
    <scope>NUCLEOTIDE SEQUENCE [LARGE SCALE GENOMIC DNA]</scope>
    <source>
        <strain evidence="13">DSM 19664 / LMG 22246 / CIP 109416 / KR-200</strain>
    </source>
</reference>
<evidence type="ECO:0000256" key="6">
    <source>
        <dbReference type="ARBA" id="ARBA00022840"/>
    </source>
</evidence>
<evidence type="ECO:0000256" key="9">
    <source>
        <dbReference type="HAMAP-Rule" id="MF_00972"/>
    </source>
</evidence>
<comment type="function">
    <text evidence="9">Catalyzes the deamination of adenosine to inosine at the wobble position 34 of tRNA(Arg2).</text>
</comment>
<keyword evidence="6 10" id="KW-0067">ATP-binding</keyword>
<dbReference type="PATRIC" id="fig|937777.3.peg.3592"/>
<dbReference type="Gene3D" id="3.40.50.620">
    <property type="entry name" value="HUPs"/>
    <property type="match status" value="1"/>
</dbReference>
<dbReference type="InterPro" id="IPR014729">
    <property type="entry name" value="Rossmann-like_a/b/a_fold"/>
</dbReference>
<keyword evidence="3 10" id="KW-0436">Ligase</keyword>
<evidence type="ECO:0000256" key="4">
    <source>
        <dbReference type="ARBA" id="ARBA00022694"/>
    </source>
</evidence>
<evidence type="ECO:0000256" key="2">
    <source>
        <dbReference type="ARBA" id="ARBA00022490"/>
    </source>
</evidence>
<dbReference type="PANTHER" id="PTHR43033:SF1">
    <property type="entry name" value="TRNA(ILE)-LYSIDINE SYNTHASE-RELATED"/>
    <property type="match status" value="1"/>
</dbReference>
<dbReference type="AlphaFoldDB" id="L0A568"/>
<evidence type="ECO:0000259" key="11">
    <source>
        <dbReference type="PROSITE" id="PS51747"/>
    </source>
</evidence>
<comment type="domain">
    <text evidence="10">The N-terminal region contains the highly conserved SGGXDS motif, predicted to be a P-loop motif involved in ATP binding.</text>
</comment>
<dbReference type="CDD" id="cd01992">
    <property type="entry name" value="TilS_N"/>
    <property type="match status" value="1"/>
</dbReference>
<feature type="domain" description="CMP/dCMP-type deaminase" evidence="11">
    <location>
        <begin position="382"/>
        <end position="493"/>
    </location>
</feature>
<feature type="binding site" evidence="9">
    <location>
        <position position="463"/>
    </location>
    <ligand>
        <name>Zn(2+)</name>
        <dbReference type="ChEBI" id="CHEBI:29105"/>
        <note>catalytic</note>
    </ligand>
</feature>
<comment type="catalytic activity">
    <reaction evidence="8 10">
        <text>cytidine(34) in tRNA(Ile2) + L-lysine + ATP = lysidine(34) in tRNA(Ile2) + AMP + diphosphate + H(+)</text>
        <dbReference type="Rhea" id="RHEA:43744"/>
        <dbReference type="Rhea" id="RHEA-COMP:10625"/>
        <dbReference type="Rhea" id="RHEA-COMP:10670"/>
        <dbReference type="ChEBI" id="CHEBI:15378"/>
        <dbReference type="ChEBI" id="CHEBI:30616"/>
        <dbReference type="ChEBI" id="CHEBI:32551"/>
        <dbReference type="ChEBI" id="CHEBI:33019"/>
        <dbReference type="ChEBI" id="CHEBI:82748"/>
        <dbReference type="ChEBI" id="CHEBI:83665"/>
        <dbReference type="ChEBI" id="CHEBI:456215"/>
        <dbReference type="EC" id="6.3.4.19"/>
    </reaction>
</comment>
<accession>L0A568</accession>
<dbReference type="EC" id="6.3.4.19" evidence="10"/>
<evidence type="ECO:0000256" key="5">
    <source>
        <dbReference type="ARBA" id="ARBA00022741"/>
    </source>
</evidence>
<keyword evidence="9" id="KW-0378">Hydrolase</keyword>
<feature type="binding site" evidence="10">
    <location>
        <begin position="21"/>
        <end position="26"/>
    </location>
    <ligand>
        <name>ATP</name>
        <dbReference type="ChEBI" id="CHEBI:30616"/>
    </ligand>
</feature>
<evidence type="ECO:0000256" key="3">
    <source>
        <dbReference type="ARBA" id="ARBA00022598"/>
    </source>
</evidence>
<dbReference type="InterPro" id="IPR012796">
    <property type="entry name" value="Lysidine-tRNA-synth_C"/>
</dbReference>
<dbReference type="NCBIfam" id="TIGR02433">
    <property type="entry name" value="lysidine_TilS_C"/>
    <property type="match status" value="1"/>
</dbReference>
<protein>
    <recommendedName>
        <fullName evidence="9 10">Multifunctional fusion protein</fullName>
    </recommendedName>
    <domain>
        <recommendedName>
            <fullName evidence="10">tRNA(Ile)-lysidine synthase</fullName>
            <ecNumber evidence="10">6.3.4.19</ecNumber>
        </recommendedName>
        <alternativeName>
            <fullName evidence="10">tRNA(Ile)-2-lysyl-cytidine synthase</fullName>
        </alternativeName>
        <alternativeName>
            <fullName evidence="10">tRNA(Ile)-lysidine synthetase</fullName>
        </alternativeName>
    </domain>
    <domain>
        <recommendedName>
            <fullName evidence="9">tRNA-specific adenosine deaminase</fullName>
            <ecNumber evidence="9">3.5.4.33</ecNumber>
        </recommendedName>
    </domain>
</protein>
<dbReference type="KEGG" id="dpd:Deipe_3581"/>
<keyword evidence="13" id="KW-1185">Reference proteome</keyword>
<comment type="cofactor">
    <cofactor evidence="9">
        <name>Zn(2+)</name>
        <dbReference type="ChEBI" id="CHEBI:29105"/>
    </cofactor>
    <text evidence="9">Binds 1 zinc ion per subunit.</text>
</comment>
<dbReference type="InterPro" id="IPR002125">
    <property type="entry name" value="CMP_dCMP_dom"/>
</dbReference>
<dbReference type="SMART" id="SM00977">
    <property type="entry name" value="TilS_C"/>
    <property type="match status" value="1"/>
</dbReference>
<dbReference type="Pfam" id="PF11734">
    <property type="entry name" value="TilS_C"/>
    <property type="match status" value="1"/>
</dbReference>
<evidence type="ECO:0000256" key="8">
    <source>
        <dbReference type="ARBA" id="ARBA00048539"/>
    </source>
</evidence>
<gene>
    <name evidence="10" type="primary">tilS</name>
    <name evidence="9" type="synonym">tadA</name>
    <name evidence="12" type="ordered locus">Deipe_3581</name>
</gene>
<comment type="similarity">
    <text evidence="9">Belongs to the cytidine and deoxycytidylate deaminase family.</text>
</comment>
<feature type="binding site" evidence="9">
    <location>
        <position position="466"/>
    </location>
    <ligand>
        <name>Zn(2+)</name>
        <dbReference type="ChEBI" id="CHEBI:29105"/>
        <note>catalytic</note>
    </ligand>
</feature>
<dbReference type="EC" id="3.5.4.33" evidence="9"/>
<dbReference type="NCBIfam" id="TIGR02432">
    <property type="entry name" value="lysidine_TilS_N"/>
    <property type="match status" value="1"/>
</dbReference>
<dbReference type="STRING" id="937777.Deipe_3581"/>
<dbReference type="GO" id="GO:0032267">
    <property type="term" value="F:tRNA(Ile)-lysidine synthase activity"/>
    <property type="evidence" value="ECO:0007669"/>
    <property type="project" value="UniProtKB-EC"/>
</dbReference>
<dbReference type="eggNOG" id="COG0590">
    <property type="taxonomic scope" value="Bacteria"/>
</dbReference>
<name>L0A568_DEIPD</name>
<keyword evidence="9" id="KW-0862">Zinc</keyword>
<dbReference type="InterPro" id="IPR016193">
    <property type="entry name" value="Cytidine_deaminase-like"/>
</dbReference>
<evidence type="ECO:0000256" key="7">
    <source>
        <dbReference type="ARBA" id="ARBA00048045"/>
    </source>
</evidence>
<comment type="subunit">
    <text evidence="9">Homodimer.</text>
</comment>
<dbReference type="GO" id="GO:0002100">
    <property type="term" value="P:tRNA wobble adenosine to inosine editing"/>
    <property type="evidence" value="ECO:0007669"/>
    <property type="project" value="UniProtKB-UniRule"/>
</dbReference>
<evidence type="ECO:0000313" key="13">
    <source>
        <dbReference type="Proteomes" id="UP000010467"/>
    </source>
</evidence>
<dbReference type="InterPro" id="IPR012094">
    <property type="entry name" value="tRNA_Ile_lys_synt"/>
</dbReference>
<comment type="catalytic activity">
    <reaction evidence="7 9">
        <text>adenosine(34) in tRNA + H2O + H(+) = inosine(34) in tRNA + NH4(+)</text>
        <dbReference type="Rhea" id="RHEA:43168"/>
        <dbReference type="Rhea" id="RHEA-COMP:10373"/>
        <dbReference type="Rhea" id="RHEA-COMP:10374"/>
        <dbReference type="ChEBI" id="CHEBI:15377"/>
        <dbReference type="ChEBI" id="CHEBI:15378"/>
        <dbReference type="ChEBI" id="CHEBI:28938"/>
        <dbReference type="ChEBI" id="CHEBI:74411"/>
        <dbReference type="ChEBI" id="CHEBI:82852"/>
        <dbReference type="EC" id="3.5.4.33"/>
    </reaction>
</comment>
<dbReference type="Pfam" id="PF14437">
    <property type="entry name" value="MafB19-deam"/>
    <property type="match status" value="1"/>
</dbReference>
<dbReference type="PANTHER" id="PTHR43033">
    <property type="entry name" value="TRNA(ILE)-LYSIDINE SYNTHASE-RELATED"/>
    <property type="match status" value="1"/>
</dbReference>
<dbReference type="InterPro" id="IPR012795">
    <property type="entry name" value="tRNA_Ile_lys_synt_N"/>
</dbReference>
<dbReference type="GO" id="GO:0005524">
    <property type="term" value="F:ATP binding"/>
    <property type="evidence" value="ECO:0007669"/>
    <property type="project" value="UniProtKB-UniRule"/>
</dbReference>